<feature type="transmembrane region" description="Helical" evidence="11">
    <location>
        <begin position="591"/>
        <end position="609"/>
    </location>
</feature>
<evidence type="ECO:0000259" key="12">
    <source>
        <dbReference type="Pfam" id="PF13632"/>
    </source>
</evidence>
<feature type="domain" description="Glycosyltransferase 2-like" evidence="12">
    <location>
        <begin position="244"/>
        <end position="451"/>
    </location>
</feature>
<keyword evidence="7 11" id="KW-0472">Membrane</keyword>
<evidence type="ECO:0000256" key="9">
    <source>
        <dbReference type="ARBA" id="ARBA00055179"/>
    </source>
</evidence>
<evidence type="ECO:0000256" key="4">
    <source>
        <dbReference type="ARBA" id="ARBA00022692"/>
    </source>
</evidence>
<evidence type="ECO:0000313" key="14">
    <source>
        <dbReference type="Proteomes" id="UP000636800"/>
    </source>
</evidence>
<proteinExistence type="inferred from homology"/>
<dbReference type="PANTHER" id="PTHR32044:SF80">
    <property type="entry name" value="XYLOGLUCAN GLYCOSYLTRANSFERASE 2-RELATED"/>
    <property type="match status" value="1"/>
</dbReference>
<evidence type="ECO:0000256" key="8">
    <source>
        <dbReference type="ARBA" id="ARBA00023316"/>
    </source>
</evidence>
<dbReference type="OrthoDB" id="689430at2759"/>
<dbReference type="GO" id="GO:0071555">
    <property type="term" value="P:cell wall organization"/>
    <property type="evidence" value="ECO:0007669"/>
    <property type="project" value="UniProtKB-KW"/>
</dbReference>
<dbReference type="AlphaFoldDB" id="A0A835QUD5"/>
<keyword evidence="14" id="KW-1185">Reference proteome</keyword>
<keyword evidence="8" id="KW-0961">Cell wall biogenesis/degradation</keyword>
<evidence type="ECO:0000256" key="1">
    <source>
        <dbReference type="ARBA" id="ARBA00004653"/>
    </source>
</evidence>
<keyword evidence="5 11" id="KW-1133">Transmembrane helix</keyword>
<evidence type="ECO:0000256" key="3">
    <source>
        <dbReference type="ARBA" id="ARBA00022679"/>
    </source>
</evidence>
<dbReference type="GO" id="GO:0099402">
    <property type="term" value="P:plant organ development"/>
    <property type="evidence" value="ECO:0007669"/>
    <property type="project" value="UniProtKB-ARBA"/>
</dbReference>
<feature type="transmembrane region" description="Helical" evidence="11">
    <location>
        <begin position="411"/>
        <end position="434"/>
    </location>
</feature>
<organism evidence="13 14">
    <name type="scientific">Vanilla planifolia</name>
    <name type="common">Vanilla</name>
    <dbReference type="NCBI Taxonomy" id="51239"/>
    <lineage>
        <taxon>Eukaryota</taxon>
        <taxon>Viridiplantae</taxon>
        <taxon>Streptophyta</taxon>
        <taxon>Embryophyta</taxon>
        <taxon>Tracheophyta</taxon>
        <taxon>Spermatophyta</taxon>
        <taxon>Magnoliopsida</taxon>
        <taxon>Liliopsida</taxon>
        <taxon>Asparagales</taxon>
        <taxon>Orchidaceae</taxon>
        <taxon>Vanilloideae</taxon>
        <taxon>Vanilleae</taxon>
        <taxon>Vanilla</taxon>
    </lineage>
</organism>
<protein>
    <recommendedName>
        <fullName evidence="12">Glycosyltransferase 2-like domain-containing protein</fullName>
    </recommendedName>
</protein>
<dbReference type="Gene3D" id="3.90.550.10">
    <property type="entry name" value="Spore Coat Polysaccharide Biosynthesis Protein SpsA, Chain A"/>
    <property type="match status" value="1"/>
</dbReference>
<evidence type="ECO:0000256" key="2">
    <source>
        <dbReference type="ARBA" id="ARBA00022676"/>
    </source>
</evidence>
<dbReference type="SUPFAM" id="SSF53448">
    <property type="entry name" value="Nucleotide-diphospho-sugar transferases"/>
    <property type="match status" value="1"/>
</dbReference>
<evidence type="ECO:0000256" key="10">
    <source>
        <dbReference type="ARBA" id="ARBA00061151"/>
    </source>
</evidence>
<dbReference type="InterPro" id="IPR001173">
    <property type="entry name" value="Glyco_trans_2-like"/>
</dbReference>
<comment type="subcellular location">
    <subcellularLocation>
        <location evidence="1">Golgi apparatus membrane</location>
        <topology evidence="1">Multi-pass membrane protein</topology>
    </subcellularLocation>
</comment>
<dbReference type="Pfam" id="PF13632">
    <property type="entry name" value="Glyco_trans_2_3"/>
    <property type="match status" value="1"/>
</dbReference>
<keyword evidence="4 11" id="KW-0812">Transmembrane</keyword>
<keyword evidence="6" id="KW-0333">Golgi apparatus</keyword>
<accession>A0A835QUD5</accession>
<evidence type="ECO:0000256" key="7">
    <source>
        <dbReference type="ARBA" id="ARBA00023136"/>
    </source>
</evidence>
<sequence>MDKSSHLFVKVENSLSSELPLPEEENWNAKQSIRSSIPKGSFLRLILGFLMLSFLLLTLEAFAYWKGWYFQNLKSKVGDEGRMHSVYLSWISFRIDHILPAIRILTKLCVVLSVMQSLDRLILCLGCGWIKLWRLKPRIKFDSSRVGTDFPMVLIQIPMCNEKEVYEQSISASCRLDWPKDRILIQVLDDSDDEKIQNLIQTEVIEWSQRGVNIIYRHRLTRNGFKAGNLKSAMSCDYVKDYEFIVIFDADFQPGSDFLKKTIPYFNGNPKLGLVQARWSFVNKNQNLLTQLQYINLCFHFEVEQQVNGFCLNFFGFNGTAGVWRIKALEDCGGWLERTTVEDMDVAVRAHLSGWNFILLNDIRVPCEAPESYETYQKQQHRWHSGPINLFRFCLPSVMNSKISIWKKANLIFLFFLLRKLILPFHSFTLIGFILPMTMFVPGSELPVWLVCYLPMAMSFVNTCMAPGSFSLLLPHLLFENTMSMTKFSAMLSGLLQLGSSHEWVVTKKAGRPLKEELLMGRDSKSHAFPEIRRRAPENKAIEKGKVKEKGVASATAKKEKKIYKEELAVALLLLIAAGRSLLSVKLIHFYFLLFQGITFLLVGLDVFGEYMI</sequence>
<name>A0A835QUD5_VANPL</name>
<dbReference type="EMBL" id="JADCNL010000007">
    <property type="protein sequence ID" value="KAG0473997.1"/>
    <property type="molecule type" value="Genomic_DNA"/>
</dbReference>
<reference evidence="13 14" key="1">
    <citation type="journal article" date="2020" name="Nat. Food">
        <title>A phased Vanilla planifolia genome enables genetic improvement of flavour and production.</title>
        <authorList>
            <person name="Hasing T."/>
            <person name="Tang H."/>
            <person name="Brym M."/>
            <person name="Khazi F."/>
            <person name="Huang T."/>
            <person name="Chambers A.H."/>
        </authorList>
    </citation>
    <scope>NUCLEOTIDE SEQUENCE [LARGE SCALE GENOMIC DNA]</scope>
    <source>
        <tissue evidence="13">Leaf</tissue>
    </source>
</reference>
<keyword evidence="2" id="KW-0328">Glycosyltransferase</keyword>
<comment type="similarity">
    <text evidence="10">Belongs to the glycosyltransferase 2 family. Plant cellulose synthase-like C subfamily.</text>
</comment>
<evidence type="ECO:0000256" key="6">
    <source>
        <dbReference type="ARBA" id="ARBA00023034"/>
    </source>
</evidence>
<dbReference type="PANTHER" id="PTHR32044">
    <property type="entry name" value="GLUCOMANNAN 4-BETA-MANNOSYLTRANSFERASE 9"/>
    <property type="match status" value="1"/>
</dbReference>
<evidence type="ECO:0000256" key="11">
    <source>
        <dbReference type="SAM" id="Phobius"/>
    </source>
</evidence>
<feature type="transmembrane region" description="Helical" evidence="11">
    <location>
        <begin position="42"/>
        <end position="65"/>
    </location>
</feature>
<evidence type="ECO:0000313" key="13">
    <source>
        <dbReference type="EMBL" id="KAG0473997.1"/>
    </source>
</evidence>
<dbReference type="GO" id="GO:0048868">
    <property type="term" value="P:pollen tube development"/>
    <property type="evidence" value="ECO:0007669"/>
    <property type="project" value="UniProtKB-ARBA"/>
</dbReference>
<feature type="transmembrane region" description="Helical" evidence="11">
    <location>
        <begin position="446"/>
        <end position="479"/>
    </location>
</feature>
<dbReference type="FunFam" id="3.90.550.10:FF:000007">
    <property type="entry name" value="probable xyloglucan glycosyltransferase 5"/>
    <property type="match status" value="1"/>
</dbReference>
<keyword evidence="3" id="KW-0808">Transferase</keyword>
<dbReference type="Proteomes" id="UP000636800">
    <property type="component" value="Chromosome 7"/>
</dbReference>
<dbReference type="GO" id="GO:0000139">
    <property type="term" value="C:Golgi membrane"/>
    <property type="evidence" value="ECO:0007669"/>
    <property type="project" value="UniProtKB-SubCell"/>
</dbReference>
<gene>
    <name evidence="13" type="ORF">HPP92_015854</name>
</gene>
<dbReference type="GO" id="GO:0016757">
    <property type="term" value="F:glycosyltransferase activity"/>
    <property type="evidence" value="ECO:0007669"/>
    <property type="project" value="UniProtKB-KW"/>
</dbReference>
<comment type="caution">
    <text evidence="13">The sequence shown here is derived from an EMBL/GenBank/DDBJ whole genome shotgun (WGS) entry which is preliminary data.</text>
</comment>
<evidence type="ECO:0000256" key="5">
    <source>
        <dbReference type="ARBA" id="ARBA00022989"/>
    </source>
</evidence>
<dbReference type="InterPro" id="IPR029044">
    <property type="entry name" value="Nucleotide-diphossugar_trans"/>
</dbReference>
<comment type="function">
    <text evidence="9">Probable beta-1,4-glucan synthase rather involved in the synthesis of the xyloglucan backbone than cellulose. Seems to work simultaneously with xyloglucan 6-xylosyltransferase. Xyloglucan is a noncellulosic polysaccharides of plant cell wall and consists of a glucan backbone substituted by xylose, galactose and fucose.</text>
</comment>